<evidence type="ECO:0000313" key="2">
    <source>
        <dbReference type="EMBL" id="EAR97018.1"/>
    </source>
</evidence>
<evidence type="ECO:0000313" key="3">
    <source>
        <dbReference type="Proteomes" id="UP000009168"/>
    </source>
</evidence>
<accession>Q23K25</accession>
<feature type="compositionally biased region" description="Basic and acidic residues" evidence="1">
    <location>
        <begin position="18"/>
        <end position="32"/>
    </location>
</feature>
<proteinExistence type="predicted"/>
<name>Q23K25_TETTS</name>
<dbReference type="InParanoid" id="Q23K25"/>
<gene>
    <name evidence="2" type="ORF">TTHERM_00196090</name>
</gene>
<sequence length="121" mass="13910">MGCIQTKSKRYQTNNDNIQEKQQQDIDVKNNTKNENISPSEVTRNTTSTAAKFHDRAIIPSLENKQVITLKDHFLKQNVQVPVLQPVEQSSLMAHRVSIQKQRTNSLSTYADIKKQSWQQS</sequence>
<dbReference type="HOGENOM" id="CLU_2042811_0_0_1"/>
<reference evidence="3" key="1">
    <citation type="journal article" date="2006" name="PLoS Biol.">
        <title>Macronuclear genome sequence of the ciliate Tetrahymena thermophila, a model eukaryote.</title>
        <authorList>
            <person name="Eisen J.A."/>
            <person name="Coyne R.S."/>
            <person name="Wu M."/>
            <person name="Wu D."/>
            <person name="Thiagarajan M."/>
            <person name="Wortman J.R."/>
            <person name="Badger J.H."/>
            <person name="Ren Q."/>
            <person name="Amedeo P."/>
            <person name="Jones K.M."/>
            <person name="Tallon L.J."/>
            <person name="Delcher A.L."/>
            <person name="Salzberg S.L."/>
            <person name="Silva J.C."/>
            <person name="Haas B.J."/>
            <person name="Majoros W.H."/>
            <person name="Farzad M."/>
            <person name="Carlton J.M."/>
            <person name="Smith R.K. Jr."/>
            <person name="Garg J."/>
            <person name="Pearlman R.E."/>
            <person name="Karrer K.M."/>
            <person name="Sun L."/>
            <person name="Manning G."/>
            <person name="Elde N.C."/>
            <person name="Turkewitz A.P."/>
            <person name="Asai D.J."/>
            <person name="Wilkes D.E."/>
            <person name="Wang Y."/>
            <person name="Cai H."/>
            <person name="Collins K."/>
            <person name="Stewart B.A."/>
            <person name="Lee S.R."/>
            <person name="Wilamowska K."/>
            <person name="Weinberg Z."/>
            <person name="Ruzzo W.L."/>
            <person name="Wloga D."/>
            <person name="Gaertig J."/>
            <person name="Frankel J."/>
            <person name="Tsao C.-C."/>
            <person name="Gorovsky M.A."/>
            <person name="Keeling P.J."/>
            <person name="Waller R.F."/>
            <person name="Patron N.J."/>
            <person name="Cherry J.M."/>
            <person name="Stover N.A."/>
            <person name="Krieger C.J."/>
            <person name="del Toro C."/>
            <person name="Ryder H.F."/>
            <person name="Williamson S.C."/>
            <person name="Barbeau R.A."/>
            <person name="Hamilton E.P."/>
            <person name="Orias E."/>
        </authorList>
    </citation>
    <scope>NUCLEOTIDE SEQUENCE [LARGE SCALE GENOMIC DNA]</scope>
    <source>
        <strain evidence="3">SB210</strain>
    </source>
</reference>
<feature type="compositionally biased region" description="Polar residues" evidence="1">
    <location>
        <begin position="33"/>
        <end position="49"/>
    </location>
</feature>
<evidence type="ECO:0000256" key="1">
    <source>
        <dbReference type="SAM" id="MobiDB-lite"/>
    </source>
</evidence>
<protein>
    <submittedName>
        <fullName evidence="2">Uncharacterized protein</fullName>
    </submittedName>
</protein>
<dbReference type="GeneID" id="7825807"/>
<feature type="region of interest" description="Disordered" evidence="1">
    <location>
        <begin position="1"/>
        <end position="49"/>
    </location>
</feature>
<keyword evidence="3" id="KW-1185">Reference proteome</keyword>
<dbReference type="Proteomes" id="UP000009168">
    <property type="component" value="Unassembled WGS sequence"/>
</dbReference>
<dbReference type="AlphaFoldDB" id="Q23K25"/>
<dbReference type="KEGG" id="tet:TTHERM_00196090"/>
<dbReference type="RefSeq" id="XP_001017263.1">
    <property type="nucleotide sequence ID" value="XM_001017263.2"/>
</dbReference>
<organism evidence="2 3">
    <name type="scientific">Tetrahymena thermophila (strain SB210)</name>
    <dbReference type="NCBI Taxonomy" id="312017"/>
    <lineage>
        <taxon>Eukaryota</taxon>
        <taxon>Sar</taxon>
        <taxon>Alveolata</taxon>
        <taxon>Ciliophora</taxon>
        <taxon>Intramacronucleata</taxon>
        <taxon>Oligohymenophorea</taxon>
        <taxon>Hymenostomatida</taxon>
        <taxon>Tetrahymenina</taxon>
        <taxon>Tetrahymenidae</taxon>
        <taxon>Tetrahymena</taxon>
    </lineage>
</organism>
<dbReference type="EMBL" id="GG662673">
    <property type="protein sequence ID" value="EAR97018.1"/>
    <property type="molecule type" value="Genomic_DNA"/>
</dbReference>